<dbReference type="PANTHER" id="PTHR36220:SF1">
    <property type="entry name" value="GAMMA TUBULIN COMPLEX COMPONENT C-TERMINAL DOMAIN-CONTAINING PROTEIN"/>
    <property type="match status" value="1"/>
</dbReference>
<reference evidence="2 3" key="1">
    <citation type="submission" date="2023-04" db="EMBL/GenBank/DDBJ databases">
        <title>A novel bacteria isolated from coastal sediment.</title>
        <authorList>
            <person name="Liu X.-J."/>
            <person name="Du Z.-J."/>
        </authorList>
    </citation>
    <scope>NUCLEOTIDE SEQUENCE [LARGE SCALE GENOMIC DNA]</scope>
    <source>
        <strain evidence="2 3">SDUM461004</strain>
    </source>
</reference>
<evidence type="ECO:0000313" key="3">
    <source>
        <dbReference type="Proteomes" id="UP001243717"/>
    </source>
</evidence>
<dbReference type="InterPro" id="IPR018247">
    <property type="entry name" value="EF_Hand_1_Ca_BS"/>
</dbReference>
<proteinExistence type="predicted"/>
<organism evidence="2 3">
    <name type="scientific">Thalassobacterium sedimentorum</name>
    <dbReference type="NCBI Taxonomy" id="3041258"/>
    <lineage>
        <taxon>Bacteria</taxon>
        <taxon>Pseudomonadati</taxon>
        <taxon>Verrucomicrobiota</taxon>
        <taxon>Opitutia</taxon>
        <taxon>Puniceicoccales</taxon>
        <taxon>Coraliomargaritaceae</taxon>
        <taxon>Thalassobacterium</taxon>
    </lineage>
</organism>
<dbReference type="InterPro" id="IPR013517">
    <property type="entry name" value="FG-GAP"/>
</dbReference>
<accession>A0ABU1AK24</accession>
<dbReference type="PANTHER" id="PTHR36220">
    <property type="entry name" value="UNNAMED PRODUCT"/>
    <property type="match status" value="1"/>
</dbReference>
<keyword evidence="1" id="KW-0732">Signal</keyword>
<sequence>MIGGIGWDTIGWDEWVAGDTASLMELEESTIYAPDDATEGPYFTTYTGTNYSLEGSIIFWGLDDWVNEDSSEQSYEIELINAPANLQVHPINSSYESKYLISWTAPNVPTATEYTFTVSVTIYYAEEITEELQGTITLTVLPSLPRISNSNLLTQGFRIQDDPEDIYELQLEVGDPDESSSASQLTLETQDPRFSFERVVTEDWSNWVFEWNDAYPAPQVSELVPLRFWMRDLNDSQERWTLSEQELMIFGYDYERAHIDAPAPTEEAYFGSAIELMQPQIGLPVTAFIQEADSRQVHIYEQSAANGTWQHTQTLVSPVEEVDFGASITSYADLLVIAAPESDFPLNCRVFIYQRASETGQWSLLQTLIPDNEDQAAAFGGTVALDQTPIGPSQYIYTLMVSADKALTDDVATGAVWVYEASDTTTPVFSKTQIIVPHDAEEDDYFGWPLALHGELAAIPSNEDDDLSENSGAVYVYRRQTSSGQWQLEQKLKADDADYDDLFGERVAISDHGIFVSAFRKWQGNTPLGAVYQFEYEGGTWAQTRRIRTVEEASMDEYIQWDYSAYLRQIYTVKHFGSSLIAEGDTVLIAGLRQGYGWTAMDRSMVYQFEWDESANDWQEVRALCSRDSDQPDKQGDLGNNFGNAQALTMKGDTILAGDLGLDLTGLPDAGRVYSFARAVSTATATAADQQTFFATLASQAPGLSAPTDDADGDGWLNIVEFHSGTDPMLANPAPLSSTQHADYPQLPTFSFLSSRTHAEARPKVMYSRNLEPGSWAELPNARYLPDLKLGDSMQKTIDLSPYQIDEQPLFLRLQYPMAE</sequence>
<dbReference type="PROSITE" id="PS00018">
    <property type="entry name" value="EF_HAND_1"/>
    <property type="match status" value="1"/>
</dbReference>
<gene>
    <name evidence="2" type="ORF">QEH59_08795</name>
</gene>
<keyword evidence="3" id="KW-1185">Reference proteome</keyword>
<evidence type="ECO:0000256" key="1">
    <source>
        <dbReference type="ARBA" id="ARBA00022729"/>
    </source>
</evidence>
<dbReference type="EMBL" id="JARXIC010000012">
    <property type="protein sequence ID" value="MDQ8194523.1"/>
    <property type="molecule type" value="Genomic_DNA"/>
</dbReference>
<dbReference type="Proteomes" id="UP001243717">
    <property type="component" value="Unassembled WGS sequence"/>
</dbReference>
<comment type="caution">
    <text evidence="2">The sequence shown here is derived from an EMBL/GenBank/DDBJ whole genome shotgun (WGS) entry which is preliminary data.</text>
</comment>
<protein>
    <submittedName>
        <fullName evidence="2">FG-GAP repeat protein</fullName>
    </submittedName>
</protein>
<name>A0ABU1AK24_9BACT</name>
<dbReference type="Pfam" id="PF14312">
    <property type="entry name" value="FG-GAP_2"/>
    <property type="match status" value="2"/>
</dbReference>
<evidence type="ECO:0000313" key="2">
    <source>
        <dbReference type="EMBL" id="MDQ8194523.1"/>
    </source>
</evidence>
<dbReference type="Gene3D" id="2.130.10.130">
    <property type="entry name" value="Integrin alpha, N-terminal"/>
    <property type="match status" value="1"/>
</dbReference>
<dbReference type="InterPro" id="IPR028994">
    <property type="entry name" value="Integrin_alpha_N"/>
</dbReference>